<dbReference type="EMBL" id="LAZR01010828">
    <property type="protein sequence ID" value="KKM64821.1"/>
    <property type="molecule type" value="Genomic_DNA"/>
</dbReference>
<name>A0A0F9JQZ0_9ZZZZ</name>
<organism evidence="1">
    <name type="scientific">marine sediment metagenome</name>
    <dbReference type="NCBI Taxonomy" id="412755"/>
    <lineage>
        <taxon>unclassified sequences</taxon>
        <taxon>metagenomes</taxon>
        <taxon>ecological metagenomes</taxon>
    </lineage>
</organism>
<dbReference type="AlphaFoldDB" id="A0A0F9JQZ0"/>
<reference evidence="1" key="1">
    <citation type="journal article" date="2015" name="Nature">
        <title>Complex archaea that bridge the gap between prokaryotes and eukaryotes.</title>
        <authorList>
            <person name="Spang A."/>
            <person name="Saw J.H."/>
            <person name="Jorgensen S.L."/>
            <person name="Zaremba-Niedzwiedzka K."/>
            <person name="Martijn J."/>
            <person name="Lind A.E."/>
            <person name="van Eijk R."/>
            <person name="Schleper C."/>
            <person name="Guy L."/>
            <person name="Ettema T.J."/>
        </authorList>
    </citation>
    <scope>NUCLEOTIDE SEQUENCE</scope>
</reference>
<comment type="caution">
    <text evidence="1">The sequence shown here is derived from an EMBL/GenBank/DDBJ whole genome shotgun (WGS) entry which is preliminary data.</text>
</comment>
<accession>A0A0F9JQZ0</accession>
<feature type="non-terminal residue" evidence="1">
    <location>
        <position position="1"/>
    </location>
</feature>
<sequence length="71" mass="7692">GIGPDDDVYEGTVVGKVYDPSVILVMNDDGRITKLNPQKVEIQEMVGAEPVSDCGPFIWPPVTGKTKLQSF</sequence>
<protein>
    <submittedName>
        <fullName evidence="1">Uncharacterized protein</fullName>
    </submittedName>
</protein>
<proteinExistence type="predicted"/>
<gene>
    <name evidence="1" type="ORF">LCGC14_1497440</name>
</gene>
<evidence type="ECO:0000313" key="1">
    <source>
        <dbReference type="EMBL" id="KKM64821.1"/>
    </source>
</evidence>